<dbReference type="PANTHER" id="PTHR47219:SF9">
    <property type="entry name" value="GTPASE ACTIVATING PROTEIN AND CENTROSOME-ASSOCIATED, ISOFORM B"/>
    <property type="match status" value="1"/>
</dbReference>
<feature type="domain" description="Rab-GAP TBC" evidence="1">
    <location>
        <begin position="1"/>
        <end position="195"/>
    </location>
</feature>
<dbReference type="InterPro" id="IPR050302">
    <property type="entry name" value="Rab_GAP_TBC_domain"/>
</dbReference>
<dbReference type="Gene3D" id="1.10.472.80">
    <property type="entry name" value="Ypt/Rab-GAP domain of gyp1p, domain 3"/>
    <property type="match status" value="1"/>
</dbReference>
<name>A0A6G0WH79_9STRA</name>
<evidence type="ECO:0000313" key="3">
    <source>
        <dbReference type="Proteomes" id="UP000481153"/>
    </source>
</evidence>
<evidence type="ECO:0000259" key="1">
    <source>
        <dbReference type="PROSITE" id="PS50086"/>
    </source>
</evidence>
<reference evidence="2 3" key="1">
    <citation type="submission" date="2019-07" db="EMBL/GenBank/DDBJ databases">
        <title>Genomics analysis of Aphanomyces spp. identifies a new class of oomycete effector associated with host adaptation.</title>
        <authorList>
            <person name="Gaulin E."/>
        </authorList>
    </citation>
    <scope>NUCLEOTIDE SEQUENCE [LARGE SCALE GENOMIC DNA]</scope>
    <source>
        <strain evidence="2 3">ATCC 201684</strain>
    </source>
</reference>
<dbReference type="Pfam" id="PF00566">
    <property type="entry name" value="RabGAP-TBC"/>
    <property type="match status" value="1"/>
</dbReference>
<proteinExistence type="predicted"/>
<dbReference type="GO" id="GO:0005096">
    <property type="term" value="F:GTPase activator activity"/>
    <property type="evidence" value="ECO:0007669"/>
    <property type="project" value="TreeGrafter"/>
</dbReference>
<comment type="caution">
    <text evidence="2">The sequence shown here is derived from an EMBL/GenBank/DDBJ whole genome shotgun (WGS) entry which is preliminary data.</text>
</comment>
<protein>
    <recommendedName>
        <fullName evidence="1">Rab-GAP TBC domain-containing protein</fullName>
    </recommendedName>
</protein>
<dbReference type="PANTHER" id="PTHR47219">
    <property type="entry name" value="RAB GTPASE-ACTIVATING PROTEIN 1-LIKE"/>
    <property type="match status" value="1"/>
</dbReference>
<accession>A0A6G0WH79</accession>
<dbReference type="Proteomes" id="UP000481153">
    <property type="component" value="Unassembled WGS sequence"/>
</dbReference>
<dbReference type="GO" id="GO:0031267">
    <property type="term" value="F:small GTPase binding"/>
    <property type="evidence" value="ECO:0007669"/>
    <property type="project" value="TreeGrafter"/>
</dbReference>
<dbReference type="SMART" id="SM00164">
    <property type="entry name" value="TBC"/>
    <property type="match status" value="1"/>
</dbReference>
<gene>
    <name evidence="2" type="ORF">Ae201684_015159</name>
</gene>
<keyword evidence="3" id="KW-1185">Reference proteome</keyword>
<dbReference type="PROSITE" id="PS50086">
    <property type="entry name" value="TBC_RABGAP"/>
    <property type="match status" value="1"/>
</dbReference>
<dbReference type="AlphaFoldDB" id="A0A6G0WH79"/>
<dbReference type="SUPFAM" id="SSF47923">
    <property type="entry name" value="Ypt/Rab-GAP domain of gyp1p"/>
    <property type="match status" value="2"/>
</dbReference>
<dbReference type="VEuPathDB" id="FungiDB:AeMF1_020911"/>
<dbReference type="EMBL" id="VJMJ01000213">
    <property type="protein sequence ID" value="KAF0726531.1"/>
    <property type="molecule type" value="Genomic_DNA"/>
</dbReference>
<organism evidence="2 3">
    <name type="scientific">Aphanomyces euteiches</name>
    <dbReference type="NCBI Taxonomy" id="100861"/>
    <lineage>
        <taxon>Eukaryota</taxon>
        <taxon>Sar</taxon>
        <taxon>Stramenopiles</taxon>
        <taxon>Oomycota</taxon>
        <taxon>Saprolegniomycetes</taxon>
        <taxon>Saprolegniales</taxon>
        <taxon>Verrucalvaceae</taxon>
        <taxon>Aphanomyces</taxon>
    </lineage>
</organism>
<dbReference type="Gene3D" id="1.10.8.270">
    <property type="entry name" value="putative rabgap domain of human tbc1 domain family member 14 like domains"/>
    <property type="match status" value="1"/>
</dbReference>
<evidence type="ECO:0000313" key="2">
    <source>
        <dbReference type="EMBL" id="KAF0726531.1"/>
    </source>
</evidence>
<dbReference type="InterPro" id="IPR000195">
    <property type="entry name" value="Rab-GAP-TBC_dom"/>
</dbReference>
<sequence length="467" mass="54078">MPDYMRRSWWIILTRKTNDDVCLDRILPHRPNIVPFLESTGLDGEILRDLPRTFPNEPLFQSTDGQVWLANVLKGIAIHLPDVGYCQGMNYIAAKLLLLWHKTSVHVEQDVFSVLCGICREHNLLWSPGMTGLRRCIFALHKLMQRHLPALYAHLRRIGIHEGYFATQWFITLFTRILPDDATFAMVWDHFLVDGFKMLYRIALVLLECMQQDLLEMEDMEQATMYFSRNPKAHLLHGKQDNLIEHARRFKITRSMLASLEEERQVQLLHFRMRSSHSDHEDDAIFYPEGDAPVARADLDRIRAEVESMEANVAADVGVFRRKIERIVRAADAASQAYLQATARMSEAAYRLDDVLEWQPKGKPQENRSWGPLNRLWACLPSQNRRRRHVHLADDDDDDVHGAEKAAAVAQLDAARFKVIEAQLNMEELSTLKVKMMQQCVQIVNLSERDKTHRLQSLFDALDNSLH</sequence>
<dbReference type="InterPro" id="IPR035969">
    <property type="entry name" value="Rab-GAP_TBC_sf"/>
</dbReference>